<dbReference type="Gramene" id="AET4Gv20136000.18">
    <property type="protein sequence ID" value="AET4Gv20136000.18"/>
    <property type="gene ID" value="AET4Gv20136000"/>
</dbReference>
<organism evidence="1 2">
    <name type="scientific">Aegilops tauschii subsp. strangulata</name>
    <name type="common">Goatgrass</name>
    <dbReference type="NCBI Taxonomy" id="200361"/>
    <lineage>
        <taxon>Eukaryota</taxon>
        <taxon>Viridiplantae</taxon>
        <taxon>Streptophyta</taxon>
        <taxon>Embryophyta</taxon>
        <taxon>Tracheophyta</taxon>
        <taxon>Spermatophyta</taxon>
        <taxon>Magnoliopsida</taxon>
        <taxon>Liliopsida</taxon>
        <taxon>Poales</taxon>
        <taxon>Poaceae</taxon>
        <taxon>BOP clade</taxon>
        <taxon>Pooideae</taxon>
        <taxon>Triticodae</taxon>
        <taxon>Triticeae</taxon>
        <taxon>Triticinae</taxon>
        <taxon>Aegilops</taxon>
    </lineage>
</organism>
<proteinExistence type="predicted"/>
<name>A0A453HBV4_AEGTS</name>
<reference evidence="1" key="4">
    <citation type="submission" date="2019-03" db="UniProtKB">
        <authorList>
            <consortium name="EnsemblPlants"/>
        </authorList>
    </citation>
    <scope>IDENTIFICATION</scope>
</reference>
<sequence>MFRVLQRVNHDGHLDEALWNAGYVLLKFYNLYEGKSRSEFESDLYERFGFLVKTPLLKPDRSPLPGDVKSILDEGLSLFIDGSTSLLWGSYADTFGYQPHPLGELLSSMQ</sequence>
<evidence type="ECO:0000313" key="1">
    <source>
        <dbReference type="EnsemblPlants" id="AET4Gv20136000.18"/>
    </source>
</evidence>
<keyword evidence="2" id="KW-1185">Reference proteome</keyword>
<dbReference type="EnsemblPlants" id="AET4Gv20136000.18">
    <property type="protein sequence ID" value="AET4Gv20136000.18"/>
    <property type="gene ID" value="AET4Gv20136000"/>
</dbReference>
<dbReference type="AlphaFoldDB" id="A0A453HBV4"/>
<reference evidence="2" key="2">
    <citation type="journal article" date="2017" name="Nat. Plants">
        <title>The Aegilops tauschii genome reveals multiple impacts of transposons.</title>
        <authorList>
            <person name="Zhao G."/>
            <person name="Zou C."/>
            <person name="Li K."/>
            <person name="Wang K."/>
            <person name="Li T."/>
            <person name="Gao L."/>
            <person name="Zhang X."/>
            <person name="Wang H."/>
            <person name="Yang Z."/>
            <person name="Liu X."/>
            <person name="Jiang W."/>
            <person name="Mao L."/>
            <person name="Kong X."/>
            <person name="Jiao Y."/>
            <person name="Jia J."/>
        </authorList>
    </citation>
    <scope>NUCLEOTIDE SEQUENCE [LARGE SCALE GENOMIC DNA]</scope>
    <source>
        <strain evidence="2">cv. AL8/78</strain>
    </source>
</reference>
<reference evidence="1" key="5">
    <citation type="journal article" date="2021" name="G3 (Bethesda)">
        <title>Aegilops tauschii genome assembly Aet v5.0 features greater sequence contiguity and improved annotation.</title>
        <authorList>
            <person name="Wang L."/>
            <person name="Zhu T."/>
            <person name="Rodriguez J.C."/>
            <person name="Deal K.R."/>
            <person name="Dubcovsky J."/>
            <person name="McGuire P.E."/>
            <person name="Lux T."/>
            <person name="Spannagl M."/>
            <person name="Mayer K.F.X."/>
            <person name="Baldrich P."/>
            <person name="Meyers B.C."/>
            <person name="Huo N."/>
            <person name="Gu Y.Q."/>
            <person name="Zhou H."/>
            <person name="Devos K.M."/>
            <person name="Bennetzen J.L."/>
            <person name="Unver T."/>
            <person name="Budak H."/>
            <person name="Gulick P.J."/>
            <person name="Galiba G."/>
            <person name="Kalapos B."/>
            <person name="Nelson D.R."/>
            <person name="Li P."/>
            <person name="You F.M."/>
            <person name="Luo M.C."/>
            <person name="Dvorak J."/>
        </authorList>
    </citation>
    <scope>NUCLEOTIDE SEQUENCE [LARGE SCALE GENOMIC DNA]</scope>
    <source>
        <strain evidence="1">cv. AL8/78</strain>
    </source>
</reference>
<dbReference type="GO" id="GO:0003972">
    <property type="term" value="F:RNA ligase (ATP) activity"/>
    <property type="evidence" value="ECO:0007669"/>
    <property type="project" value="InterPro"/>
</dbReference>
<evidence type="ECO:0000313" key="2">
    <source>
        <dbReference type="Proteomes" id="UP000015105"/>
    </source>
</evidence>
<protein>
    <submittedName>
        <fullName evidence="1">Uncharacterized protein</fullName>
    </submittedName>
</protein>
<dbReference type="PANTHER" id="PTHR35460:SF4">
    <property type="entry name" value="TRNA LIGASE PHOSPHODIESTERASE DOMAIN-CONTAINING PROTEIN"/>
    <property type="match status" value="1"/>
</dbReference>
<dbReference type="Proteomes" id="UP000015105">
    <property type="component" value="Chromosome 4D"/>
</dbReference>
<reference evidence="1" key="3">
    <citation type="journal article" date="2017" name="Nature">
        <title>Genome sequence of the progenitor of the wheat D genome Aegilops tauschii.</title>
        <authorList>
            <person name="Luo M.C."/>
            <person name="Gu Y.Q."/>
            <person name="Puiu D."/>
            <person name="Wang H."/>
            <person name="Twardziok S.O."/>
            <person name="Deal K.R."/>
            <person name="Huo N."/>
            <person name="Zhu T."/>
            <person name="Wang L."/>
            <person name="Wang Y."/>
            <person name="McGuire P.E."/>
            <person name="Liu S."/>
            <person name="Long H."/>
            <person name="Ramasamy R.K."/>
            <person name="Rodriguez J.C."/>
            <person name="Van S.L."/>
            <person name="Yuan L."/>
            <person name="Wang Z."/>
            <person name="Xia Z."/>
            <person name="Xiao L."/>
            <person name="Anderson O.D."/>
            <person name="Ouyang S."/>
            <person name="Liang Y."/>
            <person name="Zimin A.V."/>
            <person name="Pertea G."/>
            <person name="Qi P."/>
            <person name="Bennetzen J.L."/>
            <person name="Dai X."/>
            <person name="Dawson M.W."/>
            <person name="Muller H.G."/>
            <person name="Kugler K."/>
            <person name="Rivarola-Duarte L."/>
            <person name="Spannagl M."/>
            <person name="Mayer K.F.X."/>
            <person name="Lu F.H."/>
            <person name="Bevan M.W."/>
            <person name="Leroy P."/>
            <person name="Li P."/>
            <person name="You F.M."/>
            <person name="Sun Q."/>
            <person name="Liu Z."/>
            <person name="Lyons E."/>
            <person name="Wicker T."/>
            <person name="Salzberg S.L."/>
            <person name="Devos K.M."/>
            <person name="Dvorak J."/>
        </authorList>
    </citation>
    <scope>NUCLEOTIDE SEQUENCE [LARGE SCALE GENOMIC DNA]</scope>
    <source>
        <strain evidence="1">cv. AL8/78</strain>
    </source>
</reference>
<dbReference type="GO" id="GO:0006388">
    <property type="term" value="P:tRNA splicing, via endonucleolytic cleavage and ligation"/>
    <property type="evidence" value="ECO:0007669"/>
    <property type="project" value="InterPro"/>
</dbReference>
<dbReference type="PANTHER" id="PTHR35460">
    <property type="entry name" value="TRNA LIGASE 1"/>
    <property type="match status" value="1"/>
</dbReference>
<reference evidence="2" key="1">
    <citation type="journal article" date="2014" name="Science">
        <title>Ancient hybridizations among the ancestral genomes of bread wheat.</title>
        <authorList>
            <consortium name="International Wheat Genome Sequencing Consortium,"/>
            <person name="Marcussen T."/>
            <person name="Sandve S.R."/>
            <person name="Heier L."/>
            <person name="Spannagl M."/>
            <person name="Pfeifer M."/>
            <person name="Jakobsen K.S."/>
            <person name="Wulff B.B."/>
            <person name="Steuernagel B."/>
            <person name="Mayer K.F."/>
            <person name="Olsen O.A."/>
        </authorList>
    </citation>
    <scope>NUCLEOTIDE SEQUENCE [LARGE SCALE GENOMIC DNA]</scope>
    <source>
        <strain evidence="2">cv. AL8/78</strain>
    </source>
</reference>
<dbReference type="InterPro" id="IPR038837">
    <property type="entry name" value="tRNA_ligase_1"/>
</dbReference>
<accession>A0A453HBV4</accession>